<organism evidence="1 2">
    <name type="scientific">Caballeronia temeraria</name>
    <dbReference type="NCBI Taxonomy" id="1777137"/>
    <lineage>
        <taxon>Bacteria</taxon>
        <taxon>Pseudomonadati</taxon>
        <taxon>Pseudomonadota</taxon>
        <taxon>Betaproteobacteria</taxon>
        <taxon>Burkholderiales</taxon>
        <taxon>Burkholderiaceae</taxon>
        <taxon>Caballeronia</taxon>
    </lineage>
</organism>
<dbReference type="AlphaFoldDB" id="A0A158C730"/>
<dbReference type="EMBL" id="FCOI02000020">
    <property type="protein sequence ID" value="SAK78133.1"/>
    <property type="molecule type" value="Genomic_DNA"/>
</dbReference>
<dbReference type="NCBIfam" id="TIGR03353">
    <property type="entry name" value="VI_chp_4"/>
    <property type="match status" value="1"/>
</dbReference>
<gene>
    <name evidence="1" type="ORF">AWB76_05197</name>
</gene>
<dbReference type="Proteomes" id="UP000054624">
    <property type="component" value="Unassembled WGS sequence"/>
</dbReference>
<dbReference type="InterPro" id="IPR010263">
    <property type="entry name" value="T6SS_TssK"/>
</dbReference>
<dbReference type="PANTHER" id="PTHR35566:SF1">
    <property type="entry name" value="TYPE VI SECRETION SYSTEM BASEPLATE COMPONENT TSSK1"/>
    <property type="match status" value="1"/>
</dbReference>
<dbReference type="STRING" id="1777137.AWB76_05197"/>
<dbReference type="RefSeq" id="WP_061162910.1">
    <property type="nucleotide sequence ID" value="NZ_FCOI02000020.1"/>
</dbReference>
<dbReference type="PANTHER" id="PTHR35566">
    <property type="entry name" value="BLR3599 PROTEIN"/>
    <property type="match status" value="1"/>
</dbReference>
<dbReference type="OrthoDB" id="9775333at2"/>
<evidence type="ECO:0000313" key="1">
    <source>
        <dbReference type="EMBL" id="SAK78133.1"/>
    </source>
</evidence>
<protein>
    <submittedName>
        <fullName evidence="1">Type VI secretion protein</fullName>
    </submittedName>
</protein>
<keyword evidence="2" id="KW-1185">Reference proteome</keyword>
<name>A0A158C730_9BURK</name>
<evidence type="ECO:0000313" key="2">
    <source>
        <dbReference type="Proteomes" id="UP000054624"/>
    </source>
</evidence>
<proteinExistence type="predicted"/>
<dbReference type="Pfam" id="PF05936">
    <property type="entry name" value="T6SS_VasE"/>
    <property type="match status" value="1"/>
</dbReference>
<accession>A0A158C730</accession>
<sequence length="446" mass="49375">MTWHQRMIWSEGLFLEPQHFQQHDRFIEHLVRSHARATEAWSWGWAAVMLDEIALGLGKIALASAFGVLPDGTAFSFPDDFPAPPPLDIPAGTRDEIVLLALPLARAGAKEFDADGDAAQSADALRFRTTDTSVADITTSTDRVAQIRVGAPNLRLMLARDATGAFATIGVTRVLERRADNRVLLDPGYIPPMLHAHADPRLFGYAQELAGLVHQHADRLASRLANPGRGGVAEIADFLLLQTLNRFEPQYAHLLQVPLLHPERLYQTTLALAGDLAAFDERRRVLAYPPYRHDDLAASFEPLMRDVRQLIGIVREPDAVAIELQSRKPGVRVALINDPELVKHAGFVLAANAQMPGEALRTRFPTQVKIAPAEKLRDLVNLALPGIGLRAMPVAPRQIPFHAGFSYFELDRGGELWKELEQTGNLAMYIAGDFPALELEFWAIRH</sequence>
<reference evidence="2" key="1">
    <citation type="submission" date="2016-01" db="EMBL/GenBank/DDBJ databases">
        <authorList>
            <person name="Peeters Charlotte."/>
        </authorList>
    </citation>
    <scope>NUCLEOTIDE SEQUENCE [LARGE SCALE GENOMIC DNA]</scope>
</reference>